<organism evidence="20 21">
    <name type="scientific">Caenorhabditis bovis</name>
    <dbReference type="NCBI Taxonomy" id="2654633"/>
    <lineage>
        <taxon>Eukaryota</taxon>
        <taxon>Metazoa</taxon>
        <taxon>Ecdysozoa</taxon>
        <taxon>Nematoda</taxon>
        <taxon>Chromadorea</taxon>
        <taxon>Rhabditida</taxon>
        <taxon>Rhabditina</taxon>
        <taxon>Rhabditomorpha</taxon>
        <taxon>Rhabditoidea</taxon>
        <taxon>Rhabditidae</taxon>
        <taxon>Peloderinae</taxon>
        <taxon>Caenorhabditis</taxon>
    </lineage>
</organism>
<keyword evidence="11" id="KW-0496">Mitochondrion</keyword>
<feature type="domain" description="SCP2" evidence="19">
    <location>
        <begin position="608"/>
        <end position="707"/>
    </location>
</feature>
<evidence type="ECO:0000256" key="13">
    <source>
        <dbReference type="ARBA" id="ARBA00023235"/>
    </source>
</evidence>
<dbReference type="Gene3D" id="3.30.1050.10">
    <property type="entry name" value="SCP2 sterol-binding domain"/>
    <property type="match status" value="1"/>
</dbReference>
<dbReference type="Proteomes" id="UP000494206">
    <property type="component" value="Unassembled WGS sequence"/>
</dbReference>
<dbReference type="CDD" id="cd09762">
    <property type="entry name" value="HSDL2_SDR_c"/>
    <property type="match status" value="1"/>
</dbReference>
<dbReference type="GO" id="GO:0016853">
    <property type="term" value="F:isomerase activity"/>
    <property type="evidence" value="ECO:0007669"/>
    <property type="project" value="UniProtKB-KW"/>
</dbReference>
<dbReference type="SUPFAM" id="SSF55718">
    <property type="entry name" value="SCP-like"/>
    <property type="match status" value="1"/>
</dbReference>
<dbReference type="AlphaFoldDB" id="A0A8S1ETT5"/>
<dbReference type="PRINTS" id="PR00081">
    <property type="entry name" value="GDHRDH"/>
</dbReference>
<keyword evidence="6" id="KW-0276">Fatty acid metabolism</keyword>
<dbReference type="SUPFAM" id="SSF52096">
    <property type="entry name" value="ClpP/crotonase"/>
    <property type="match status" value="1"/>
</dbReference>
<comment type="function">
    <text evidence="17">Isomerization of 3-trans,5-cis-dienoyl-CoA to 2-trans,4-trans-dienoyl-CoA.</text>
</comment>
<evidence type="ECO:0000256" key="8">
    <source>
        <dbReference type="ARBA" id="ARBA00022990"/>
    </source>
</evidence>
<dbReference type="Gene3D" id="1.10.12.10">
    <property type="entry name" value="Lyase 2-enoyl-coa Hydratase, Chain A, domain 2"/>
    <property type="match status" value="1"/>
</dbReference>
<comment type="pathway">
    <text evidence="3">Lipid metabolism; fatty acid beta-oxidation.</text>
</comment>
<dbReference type="PANTHER" id="PTHR42808">
    <property type="entry name" value="HYDROXYSTEROID DEHYDROGENASE-LIKE PROTEIN 2"/>
    <property type="match status" value="1"/>
</dbReference>
<dbReference type="Gene3D" id="3.40.50.720">
    <property type="entry name" value="NAD(P)-binding Rossmann-like Domain"/>
    <property type="match status" value="1"/>
</dbReference>
<dbReference type="GO" id="GO:0005739">
    <property type="term" value="C:mitochondrion"/>
    <property type="evidence" value="ECO:0007669"/>
    <property type="project" value="UniProtKB-SubCell"/>
</dbReference>
<evidence type="ECO:0000256" key="3">
    <source>
        <dbReference type="ARBA" id="ARBA00005005"/>
    </source>
</evidence>
<evidence type="ECO:0000256" key="6">
    <source>
        <dbReference type="ARBA" id="ARBA00022832"/>
    </source>
</evidence>
<evidence type="ECO:0000256" key="4">
    <source>
        <dbReference type="ARBA" id="ARBA00005254"/>
    </source>
</evidence>
<keyword evidence="12" id="KW-0576">Peroxisome</keyword>
<sequence length="713" mass="77980">MISTRLSSFVARASLTFSRSISSAASGDVVVKEEHPYVYHLKLNRDKKMNTFTMDMWKEFKNAIDGLAENPKCRSIVISGEGRAFCAGIDIAGGMMVFIIINKHDSIEFGRKGRKVRNMIGTIQDCFTALEKCPKPIIAAVHSYCIGAGIDLITACDIRVASQDAVFSIKEVDVGLAADIGTLNRIQKVVGNDSWTRELAFTARDFGVDEALKFGLISRIYANPKDTVNAALDLAKTISEKSPIAVQGTKETLNYARNHPTDQSLDFIKTWNMSQLLSTDLMNSAMAIMNKKKATFEPISGTMFNTGKFVGRTALITGASRGIGKEIALKLAKDGANIVIAAKTATAHPKLPGTIYTAAEEIEKAGGKALPCIVDVRDETSVKKAVEDAVKKFGGIDILINNASAISLTNTEDTEMKRYDLMHSINTRGTYLMTKTCLPYLKQGKNPHVLNISPPLLMEPRWFSNHVAYTMAKYGMSMCVLGHHEEFKPYGIAVNALWPLTAIWTAAMEMLSNKEGEAGSRKPEIMADAAYAILSKNSKDFTGQFLIDQDVLRAEGVTDFDRYACVPGHELMPDFFIPGKYDAHFGFGKKSSSKKNHEKAVIKEEITQVLESVKSILNAEIVKSVGTVYTFELTGENPRRITVDLKNGTGAIFEGASDKATVTMTMADSDFAPLFQGKLKPSAAFMAKKLKISGDLSAALKLENVLKKMNSKL</sequence>
<evidence type="ECO:0000256" key="1">
    <source>
        <dbReference type="ARBA" id="ARBA00004173"/>
    </source>
</evidence>
<evidence type="ECO:0000256" key="16">
    <source>
        <dbReference type="ARBA" id="ARBA00052809"/>
    </source>
</evidence>
<dbReference type="InterPro" id="IPR051935">
    <property type="entry name" value="HSDL2"/>
</dbReference>
<dbReference type="Gene3D" id="3.90.226.10">
    <property type="entry name" value="2-enoyl-CoA Hydratase, Chain A, domain 1"/>
    <property type="match status" value="1"/>
</dbReference>
<evidence type="ECO:0000313" key="21">
    <source>
        <dbReference type="Proteomes" id="UP000494206"/>
    </source>
</evidence>
<evidence type="ECO:0000256" key="11">
    <source>
        <dbReference type="ARBA" id="ARBA00023128"/>
    </source>
</evidence>
<dbReference type="InterPro" id="IPR014748">
    <property type="entry name" value="Enoyl-CoA_hydra_C"/>
</dbReference>
<evidence type="ECO:0000256" key="12">
    <source>
        <dbReference type="ARBA" id="ARBA00023140"/>
    </source>
</evidence>
<dbReference type="GO" id="GO:0016491">
    <property type="term" value="F:oxidoreductase activity"/>
    <property type="evidence" value="ECO:0007669"/>
    <property type="project" value="UniProtKB-KW"/>
</dbReference>
<comment type="caution">
    <text evidence="20">The sequence shown here is derived from an EMBL/GenBank/DDBJ whole genome shotgun (WGS) entry which is preliminary data.</text>
</comment>
<evidence type="ECO:0000256" key="9">
    <source>
        <dbReference type="ARBA" id="ARBA00023002"/>
    </source>
</evidence>
<evidence type="ECO:0000256" key="15">
    <source>
        <dbReference type="ARBA" id="ARBA00051408"/>
    </source>
</evidence>
<dbReference type="FunFam" id="3.40.50.720:FF:000301">
    <property type="entry name" value="Hydroxysteroid dehydrogenase like 2"/>
    <property type="match status" value="1"/>
</dbReference>
<comment type="catalytic activity">
    <reaction evidence="16">
        <text>(3E,5Z,8Z,11Z,14Z)-eicosapentaenoyl-CoA = (2E,4E,8Z,11Z,14Z)-eicosapentaenoyl-CoA</text>
        <dbReference type="Rhea" id="RHEA:45224"/>
        <dbReference type="ChEBI" id="CHEBI:85090"/>
        <dbReference type="ChEBI" id="CHEBI:85091"/>
    </reaction>
</comment>
<evidence type="ECO:0000256" key="2">
    <source>
        <dbReference type="ARBA" id="ARBA00004275"/>
    </source>
</evidence>
<dbReference type="InterPro" id="IPR001753">
    <property type="entry name" value="Enoyl-CoA_hydra/iso"/>
</dbReference>
<dbReference type="NCBIfam" id="NF006133">
    <property type="entry name" value="PRK08278.1"/>
    <property type="match status" value="1"/>
</dbReference>
<comment type="subcellular location">
    <subcellularLocation>
        <location evidence="1">Mitochondrion</location>
    </subcellularLocation>
    <subcellularLocation>
        <location evidence="2">Peroxisome</location>
    </subcellularLocation>
</comment>
<protein>
    <recommendedName>
        <fullName evidence="18">Delta(3,5)-Delta(2,4)-dienoyl-CoA isomerase, mitochondrial</fullName>
    </recommendedName>
    <alternativeName>
        <fullName evidence="14">Hydroxysteroid dehydrogenase-like protein 2</fullName>
    </alternativeName>
</protein>
<dbReference type="FunFam" id="3.90.226.10:FF:000024">
    <property type="entry name" value="Delta3,5-delta2,4-dienoyl-CoA isomerase"/>
    <property type="match status" value="1"/>
</dbReference>
<dbReference type="InterPro" id="IPR029045">
    <property type="entry name" value="ClpP/crotonase-like_dom_sf"/>
</dbReference>
<dbReference type="FunFam" id="1.10.12.10:FF:000004">
    <property type="entry name" value="Delta3,5-delta2,4-dienoyl-CoA isomerase"/>
    <property type="match status" value="1"/>
</dbReference>
<dbReference type="OrthoDB" id="5327538at2759"/>
<evidence type="ECO:0000313" key="20">
    <source>
        <dbReference type="EMBL" id="CAB3404755.1"/>
    </source>
</evidence>
<evidence type="ECO:0000256" key="10">
    <source>
        <dbReference type="ARBA" id="ARBA00023098"/>
    </source>
</evidence>
<evidence type="ECO:0000256" key="5">
    <source>
        <dbReference type="ARBA" id="ARBA00006484"/>
    </source>
</evidence>
<keyword evidence="21" id="KW-1185">Reference proteome</keyword>
<evidence type="ECO:0000256" key="14">
    <source>
        <dbReference type="ARBA" id="ARBA00040243"/>
    </source>
</evidence>
<dbReference type="InterPro" id="IPR036527">
    <property type="entry name" value="SCP2_sterol-bd_dom_sf"/>
</dbReference>
<evidence type="ECO:0000256" key="17">
    <source>
        <dbReference type="ARBA" id="ARBA00055786"/>
    </source>
</evidence>
<gene>
    <name evidence="20" type="ORF">CBOVIS_LOCUS7037</name>
</gene>
<evidence type="ECO:0000259" key="19">
    <source>
        <dbReference type="Pfam" id="PF02036"/>
    </source>
</evidence>
<proteinExistence type="inferred from homology"/>
<reference evidence="20 21" key="1">
    <citation type="submission" date="2020-04" db="EMBL/GenBank/DDBJ databases">
        <authorList>
            <person name="Laetsch R D."/>
            <person name="Stevens L."/>
            <person name="Kumar S."/>
            <person name="Blaxter L. M."/>
        </authorList>
    </citation>
    <scope>NUCLEOTIDE SEQUENCE [LARGE SCALE GENOMIC DNA]</scope>
</reference>
<name>A0A8S1ETT5_9PELO</name>
<evidence type="ECO:0000256" key="18">
    <source>
        <dbReference type="ARBA" id="ARBA00071021"/>
    </source>
</evidence>
<keyword evidence="9" id="KW-0560">Oxidoreductase</keyword>
<dbReference type="Pfam" id="PF02036">
    <property type="entry name" value="SCP2"/>
    <property type="match status" value="1"/>
</dbReference>
<accession>A0A8S1ETT5</accession>
<dbReference type="Pfam" id="PF00106">
    <property type="entry name" value="adh_short"/>
    <property type="match status" value="1"/>
</dbReference>
<comment type="similarity">
    <text evidence="5">Belongs to the short-chain dehydrogenases/reductases (SDR) family.</text>
</comment>
<dbReference type="InterPro" id="IPR003033">
    <property type="entry name" value="SCP2_sterol-bd_dom"/>
</dbReference>
<keyword evidence="7" id="KW-0521">NADP</keyword>
<dbReference type="PANTHER" id="PTHR42808:SF3">
    <property type="entry name" value="HYDROXYSTEROID DEHYDROGENASE-LIKE PROTEIN 2"/>
    <property type="match status" value="1"/>
</dbReference>
<keyword evidence="10" id="KW-0443">Lipid metabolism</keyword>
<comment type="catalytic activity">
    <reaction evidence="15">
        <text>(3E,5Z)-octadienoyl-CoA = (2E,4E)-octadienoyl-CoA</text>
        <dbReference type="Rhea" id="RHEA:45244"/>
        <dbReference type="ChEBI" id="CHEBI:62243"/>
        <dbReference type="ChEBI" id="CHEBI:85108"/>
    </reaction>
</comment>
<dbReference type="EMBL" id="CADEPM010000004">
    <property type="protein sequence ID" value="CAB3404755.1"/>
    <property type="molecule type" value="Genomic_DNA"/>
</dbReference>
<dbReference type="GO" id="GO:0006631">
    <property type="term" value="P:fatty acid metabolic process"/>
    <property type="evidence" value="ECO:0007669"/>
    <property type="project" value="UniProtKB-KW"/>
</dbReference>
<dbReference type="InterPro" id="IPR036291">
    <property type="entry name" value="NAD(P)-bd_dom_sf"/>
</dbReference>
<dbReference type="Pfam" id="PF00378">
    <property type="entry name" value="ECH_1"/>
    <property type="match status" value="1"/>
</dbReference>
<dbReference type="SUPFAM" id="SSF51735">
    <property type="entry name" value="NAD(P)-binding Rossmann-fold domains"/>
    <property type="match status" value="1"/>
</dbReference>
<evidence type="ECO:0000256" key="7">
    <source>
        <dbReference type="ARBA" id="ARBA00022857"/>
    </source>
</evidence>
<dbReference type="CDD" id="cd06558">
    <property type="entry name" value="crotonase-like"/>
    <property type="match status" value="1"/>
</dbReference>
<keyword evidence="13" id="KW-0413">Isomerase</keyword>
<keyword evidence="8" id="KW-0007">Acetylation</keyword>
<dbReference type="GO" id="GO:0005777">
    <property type="term" value="C:peroxisome"/>
    <property type="evidence" value="ECO:0007669"/>
    <property type="project" value="UniProtKB-SubCell"/>
</dbReference>
<comment type="similarity">
    <text evidence="4">Belongs to the enoyl-CoA hydratase/isomerase family.</text>
</comment>
<dbReference type="InterPro" id="IPR002347">
    <property type="entry name" value="SDR_fam"/>
</dbReference>